<sequence>MWLMLPPSVQICHASSSTSLCWYTITVGCETGVFKAGTVFTLMFRHSSHAIADEVYTQALATGGVTQVLCPGVVAVPTMRHWKPSPECEKARKLSKHKHYAQHRGGVRVLQWLPSMLSLLWKTYGPELTLEVAEITMVVNLALSPFYKMWMNRAGVLSDLGSWVN</sequence>
<reference evidence="2" key="2">
    <citation type="submission" date="2015-01" db="EMBL/GenBank/DDBJ databases">
        <title>Evolutionary Origins and Diversification of the Mycorrhizal Mutualists.</title>
        <authorList>
            <consortium name="DOE Joint Genome Institute"/>
            <consortium name="Mycorrhizal Genomics Consortium"/>
            <person name="Kohler A."/>
            <person name="Kuo A."/>
            <person name="Nagy L.G."/>
            <person name="Floudas D."/>
            <person name="Copeland A."/>
            <person name="Barry K.W."/>
            <person name="Cichocki N."/>
            <person name="Veneault-Fourrey C."/>
            <person name="LaButti K."/>
            <person name="Lindquist E.A."/>
            <person name="Lipzen A."/>
            <person name="Lundell T."/>
            <person name="Morin E."/>
            <person name="Murat C."/>
            <person name="Riley R."/>
            <person name="Ohm R."/>
            <person name="Sun H."/>
            <person name="Tunlid A."/>
            <person name="Henrissat B."/>
            <person name="Grigoriev I.V."/>
            <person name="Hibbett D.S."/>
            <person name="Martin F."/>
        </authorList>
    </citation>
    <scope>NUCLEOTIDE SEQUENCE [LARGE SCALE GENOMIC DNA]</scope>
    <source>
        <strain evidence="2">UH-Slu-Lm8-n1</strain>
    </source>
</reference>
<dbReference type="HOGENOM" id="CLU_1611894_0_0_1"/>
<dbReference type="AlphaFoldDB" id="A0A0D0B0V9"/>
<evidence type="ECO:0000313" key="2">
    <source>
        <dbReference type="Proteomes" id="UP000054485"/>
    </source>
</evidence>
<dbReference type="InParanoid" id="A0A0D0B0V9"/>
<dbReference type="EMBL" id="KN835436">
    <property type="protein sequence ID" value="KIK37683.1"/>
    <property type="molecule type" value="Genomic_DNA"/>
</dbReference>
<accession>A0A0D0B0V9</accession>
<dbReference type="Proteomes" id="UP000054485">
    <property type="component" value="Unassembled WGS sequence"/>
</dbReference>
<evidence type="ECO:0000313" key="1">
    <source>
        <dbReference type="EMBL" id="KIK37683.1"/>
    </source>
</evidence>
<protein>
    <submittedName>
        <fullName evidence="1">Uncharacterized protein</fullName>
    </submittedName>
</protein>
<reference evidence="1 2" key="1">
    <citation type="submission" date="2014-04" db="EMBL/GenBank/DDBJ databases">
        <authorList>
            <consortium name="DOE Joint Genome Institute"/>
            <person name="Kuo A."/>
            <person name="Ruytinx J."/>
            <person name="Rineau F."/>
            <person name="Colpaert J."/>
            <person name="Kohler A."/>
            <person name="Nagy L.G."/>
            <person name="Floudas D."/>
            <person name="Copeland A."/>
            <person name="Barry K.W."/>
            <person name="Cichocki N."/>
            <person name="Veneault-Fourrey C."/>
            <person name="LaButti K."/>
            <person name="Lindquist E.A."/>
            <person name="Lipzen A."/>
            <person name="Lundell T."/>
            <person name="Morin E."/>
            <person name="Murat C."/>
            <person name="Sun H."/>
            <person name="Tunlid A."/>
            <person name="Henrissat B."/>
            <person name="Grigoriev I.V."/>
            <person name="Hibbett D.S."/>
            <person name="Martin F."/>
            <person name="Nordberg H.P."/>
            <person name="Cantor M.N."/>
            <person name="Hua S.X."/>
        </authorList>
    </citation>
    <scope>NUCLEOTIDE SEQUENCE [LARGE SCALE GENOMIC DNA]</scope>
    <source>
        <strain evidence="1 2">UH-Slu-Lm8-n1</strain>
    </source>
</reference>
<proteinExistence type="predicted"/>
<organism evidence="1 2">
    <name type="scientific">Suillus luteus UH-Slu-Lm8-n1</name>
    <dbReference type="NCBI Taxonomy" id="930992"/>
    <lineage>
        <taxon>Eukaryota</taxon>
        <taxon>Fungi</taxon>
        <taxon>Dikarya</taxon>
        <taxon>Basidiomycota</taxon>
        <taxon>Agaricomycotina</taxon>
        <taxon>Agaricomycetes</taxon>
        <taxon>Agaricomycetidae</taxon>
        <taxon>Boletales</taxon>
        <taxon>Suillineae</taxon>
        <taxon>Suillaceae</taxon>
        <taxon>Suillus</taxon>
    </lineage>
</organism>
<name>A0A0D0B0V9_9AGAM</name>
<keyword evidence="2" id="KW-1185">Reference proteome</keyword>
<gene>
    <name evidence="1" type="ORF">CY34DRAFT_109000</name>
</gene>